<organism evidence="6 7">
    <name type="scientific">Methanocalculus taiwanensis</name>
    <dbReference type="NCBI Taxonomy" id="106207"/>
    <lineage>
        <taxon>Archaea</taxon>
        <taxon>Methanobacteriati</taxon>
        <taxon>Methanobacteriota</taxon>
        <taxon>Stenosarchaea group</taxon>
        <taxon>Methanomicrobia</taxon>
        <taxon>Methanomicrobiales</taxon>
        <taxon>Methanocalculaceae</taxon>
        <taxon>Methanocalculus</taxon>
    </lineage>
</organism>
<dbReference type="EMBL" id="VOTZ01000001">
    <property type="protein sequence ID" value="MCQ1537483.1"/>
    <property type="molecule type" value="Genomic_DNA"/>
</dbReference>
<dbReference type="InterPro" id="IPR000962">
    <property type="entry name" value="Znf_DskA_TraR"/>
</dbReference>
<keyword evidence="7" id="KW-1185">Reference proteome</keyword>
<evidence type="ECO:0000259" key="4">
    <source>
        <dbReference type="Pfam" id="PF01258"/>
    </source>
</evidence>
<dbReference type="AlphaFoldDB" id="A0ABD4TIA6"/>
<dbReference type="InterPro" id="IPR026328">
    <property type="entry name" value="FmdE"/>
</dbReference>
<dbReference type="RefSeq" id="WP_255331390.1">
    <property type="nucleotide sequence ID" value="NZ_VOTZ01000001.1"/>
</dbReference>
<name>A0ABD4TIA6_9EURY</name>
<feature type="domain" description="Formylmethanofuran dehydrogenase subunit E" evidence="5">
    <location>
        <begin position="25"/>
        <end position="160"/>
    </location>
</feature>
<proteinExistence type="predicted"/>
<dbReference type="InterPro" id="IPR053194">
    <property type="entry name" value="tRNA_methyltr_O"/>
</dbReference>
<comment type="caution">
    <text evidence="6">The sequence shown here is derived from an EMBL/GenBank/DDBJ whole genome shotgun (WGS) entry which is preliminary data.</text>
</comment>
<accession>A0ABD4TIA6</accession>
<keyword evidence="3" id="KW-0862">Zinc</keyword>
<dbReference type="GO" id="GO:0008270">
    <property type="term" value="F:zinc ion binding"/>
    <property type="evidence" value="ECO:0007669"/>
    <property type="project" value="UniProtKB-KW"/>
</dbReference>
<evidence type="ECO:0000313" key="6">
    <source>
        <dbReference type="EMBL" id="MCQ1537483.1"/>
    </source>
</evidence>
<evidence type="ECO:0000256" key="2">
    <source>
        <dbReference type="ARBA" id="ARBA00022771"/>
    </source>
</evidence>
<evidence type="ECO:0000256" key="1">
    <source>
        <dbReference type="ARBA" id="ARBA00022723"/>
    </source>
</evidence>
<dbReference type="PANTHER" id="PTHR39418:SF1">
    <property type="entry name" value="DEHYDROGENASE"/>
    <property type="match status" value="1"/>
</dbReference>
<dbReference type="InterPro" id="IPR003814">
    <property type="entry name" value="FmdEsu_dom"/>
</dbReference>
<feature type="domain" description="Zinc finger DksA/TraR C4-type" evidence="4">
    <location>
        <begin position="176"/>
        <end position="208"/>
    </location>
</feature>
<dbReference type="PIRSF" id="PIRSF006578">
    <property type="entry name" value="FwdE"/>
    <property type="match status" value="1"/>
</dbReference>
<evidence type="ECO:0000313" key="7">
    <source>
        <dbReference type="Proteomes" id="UP001524383"/>
    </source>
</evidence>
<dbReference type="Pfam" id="PF01258">
    <property type="entry name" value="zf-dskA_traR"/>
    <property type="match status" value="1"/>
</dbReference>
<protein>
    <submittedName>
        <fullName evidence="6">Formylmethanofuran dehydrogenase</fullName>
    </submittedName>
</protein>
<dbReference type="Proteomes" id="UP001524383">
    <property type="component" value="Unassembled WGS sequence"/>
</dbReference>
<dbReference type="SUPFAM" id="SSF143555">
    <property type="entry name" value="FwdE-like"/>
    <property type="match status" value="1"/>
</dbReference>
<evidence type="ECO:0000256" key="3">
    <source>
        <dbReference type="ARBA" id="ARBA00022833"/>
    </source>
</evidence>
<reference evidence="6 7" key="1">
    <citation type="submission" date="2019-08" db="EMBL/GenBank/DDBJ databases">
        <authorList>
            <person name="Chen S.-C."/>
            <person name="Lai M.-C."/>
            <person name="You Y.-T."/>
        </authorList>
    </citation>
    <scope>NUCLEOTIDE SEQUENCE [LARGE SCALE GENOMIC DNA]</scope>
    <source>
        <strain evidence="6 7">P2F9704a</strain>
    </source>
</reference>
<dbReference type="Gene3D" id="3.30.1330.130">
    <property type="match status" value="1"/>
</dbReference>
<dbReference type="PANTHER" id="PTHR39418">
    <property type="entry name" value="DEHYDROGENASE-RELATED"/>
    <property type="match status" value="1"/>
</dbReference>
<keyword evidence="1" id="KW-0479">Metal-binding</keyword>
<sequence>MCETHDHQHFESAGKYPAFEECVTFHGHSCPGLATGYRAALAAMQALSVARPYDEELVTVAETNACGVDAIQLVTGCTAGKGNLIIHDYGKHVFTFYAREKNRAVRILIKNRDVQGREEMDALRKKVFSGIATEPEQKRFYELMAEATEALLTIPQDDMLTVTEVAFNPPEKARIFTTVICPDCGEPVADAKMQTVNGKAVCATCARKN</sequence>
<evidence type="ECO:0000259" key="5">
    <source>
        <dbReference type="Pfam" id="PF02663"/>
    </source>
</evidence>
<keyword evidence="2" id="KW-0863">Zinc-finger</keyword>
<dbReference type="Pfam" id="PF02663">
    <property type="entry name" value="FmdE"/>
    <property type="match status" value="1"/>
</dbReference>
<gene>
    <name evidence="6" type="ORF">FTO68_00540</name>
</gene>